<dbReference type="Gene3D" id="3.30.420.40">
    <property type="match status" value="2"/>
</dbReference>
<sequence>MQWVLAIPESWNRSTMRKLFSTSFKEAGIDDLIIESEPKVAALFCRYVLLREDAFHPGTKYVLLDFEGDNVDVIVRQVQQDNTLRELLKTNGEAWRSTHVKEAFEQTTIKLVGKPSYLHFCEQNPADVADMYREFRLKKKIFSGKGNTISIKIPYSLHETFKKDTGNTVHWVLGQSALSGQMKWVGDKLRISSNLFASFFDKATAILIGYLQKLLKEPEVVGSTMIVMVGEFSESRFIQRKVQEQFPNMHVLSPEEPTLSVLKGAVILGHLH</sequence>
<dbReference type="Proteomes" id="UP000507470">
    <property type="component" value="Unassembled WGS sequence"/>
</dbReference>
<dbReference type="EMBL" id="CACVKT020007221">
    <property type="protein sequence ID" value="CAC5406420.1"/>
    <property type="molecule type" value="Genomic_DNA"/>
</dbReference>
<accession>A0A6J8DHC9</accession>
<dbReference type="SUPFAM" id="SSF53067">
    <property type="entry name" value="Actin-like ATPase domain"/>
    <property type="match status" value="1"/>
</dbReference>
<dbReference type="Gene3D" id="3.90.640.10">
    <property type="entry name" value="Actin, Chain A, domain 4"/>
    <property type="match status" value="1"/>
</dbReference>
<dbReference type="InterPro" id="IPR043129">
    <property type="entry name" value="ATPase_NBD"/>
</dbReference>
<protein>
    <submittedName>
        <fullName evidence="1">Uncharacterized protein</fullName>
    </submittedName>
</protein>
<proteinExistence type="predicted"/>
<organism evidence="1 2">
    <name type="scientific">Mytilus coruscus</name>
    <name type="common">Sea mussel</name>
    <dbReference type="NCBI Taxonomy" id="42192"/>
    <lineage>
        <taxon>Eukaryota</taxon>
        <taxon>Metazoa</taxon>
        <taxon>Spiralia</taxon>
        <taxon>Lophotrochozoa</taxon>
        <taxon>Mollusca</taxon>
        <taxon>Bivalvia</taxon>
        <taxon>Autobranchia</taxon>
        <taxon>Pteriomorphia</taxon>
        <taxon>Mytilida</taxon>
        <taxon>Mytiloidea</taxon>
        <taxon>Mytilidae</taxon>
        <taxon>Mytilinae</taxon>
        <taxon>Mytilus</taxon>
    </lineage>
</organism>
<gene>
    <name evidence="1" type="ORF">MCOR_39993</name>
</gene>
<dbReference type="PANTHER" id="PTHR14187">
    <property type="entry name" value="ALPHA KINASE/ELONGATION FACTOR 2 KINASE"/>
    <property type="match status" value="1"/>
</dbReference>
<reference evidence="1 2" key="1">
    <citation type="submission" date="2020-06" db="EMBL/GenBank/DDBJ databases">
        <authorList>
            <person name="Li R."/>
            <person name="Bekaert M."/>
        </authorList>
    </citation>
    <scope>NUCLEOTIDE SEQUENCE [LARGE SCALE GENOMIC DNA]</scope>
    <source>
        <strain evidence="2">wild</strain>
    </source>
</reference>
<evidence type="ECO:0000313" key="2">
    <source>
        <dbReference type="Proteomes" id="UP000507470"/>
    </source>
</evidence>
<dbReference type="PANTHER" id="PTHR14187:SF5">
    <property type="entry name" value="HEAT SHOCK 70 KDA PROTEIN 12A"/>
    <property type="match status" value="1"/>
</dbReference>
<keyword evidence="2" id="KW-1185">Reference proteome</keyword>
<dbReference type="OrthoDB" id="6127299at2759"/>
<evidence type="ECO:0000313" key="1">
    <source>
        <dbReference type="EMBL" id="CAC5406420.1"/>
    </source>
</evidence>
<dbReference type="AlphaFoldDB" id="A0A6J8DHC9"/>
<name>A0A6J8DHC9_MYTCO</name>